<dbReference type="OrthoDB" id="198234at2759"/>
<comment type="caution">
    <text evidence="3">The sequence shown here is derived from an EMBL/GenBank/DDBJ whole genome shotgun (WGS) entry which is preliminary data.</text>
</comment>
<evidence type="ECO:0000313" key="3">
    <source>
        <dbReference type="EMBL" id="GMH62666.1"/>
    </source>
</evidence>
<sequence length="536" mass="60957">MFRSPLLLLGILGLINACSGLTTLTLNHTYPLSLELSVQICVGHLNRLNPNTYYTLGSQGGQFPTYAANDQFWLDTLHPSSTPQNKDLLQFLLQDCLPILGEVIEYNYEVQREFAPQIVTASISLYAVAISTSVETPAELLQAIRTYNLALNVTSEWSELTALETVKRVFNDYASKFPTKTSVVKIDPGYKYAGDHRLESQIFEFFSDGDTTTAVYGYDDSVPLFGGDTYEAETNCIKEHNIGQVASTGVNNIQFYSSFGAIEKPLDSNPIPTITYNASKTYVAFVVGDGDNFWHLKNNHMKLFLQRLQFCTADPSTCYPMSWSIAPSASQYMPDIINYYSDIALNTTKDYFVLPPSGSLYSYPGLMSSDVQKKYIERMEGDMNIYNTRISVHWEWFYNWRHTISTYFNSWSEYTTERTGFILANVPYLLPMFIFRLKEYRIIGENVVLFKPNEWRYSSAKQSHTTEEMGDIINGFKPGYISPVYMTVDGSLEPIQATYDLYTEHLEEWVEVVPVECLVELVFEKESLERGGGEKE</sequence>
<gene>
    <name evidence="3" type="ORF">TrLO_g6382</name>
</gene>
<dbReference type="PANTHER" id="PTHR37321">
    <property type="entry name" value="EXPORTED PROTEIN-RELATED"/>
    <property type="match status" value="1"/>
</dbReference>
<reference evidence="4" key="1">
    <citation type="journal article" date="2023" name="Commun. Biol.">
        <title>Genome analysis of Parmales, the sister group of diatoms, reveals the evolutionary specialization of diatoms from phago-mixotrophs to photoautotrophs.</title>
        <authorList>
            <person name="Ban H."/>
            <person name="Sato S."/>
            <person name="Yoshikawa S."/>
            <person name="Yamada K."/>
            <person name="Nakamura Y."/>
            <person name="Ichinomiya M."/>
            <person name="Sato N."/>
            <person name="Blanc-Mathieu R."/>
            <person name="Endo H."/>
            <person name="Kuwata A."/>
            <person name="Ogata H."/>
        </authorList>
    </citation>
    <scope>NUCLEOTIDE SEQUENCE [LARGE SCALE GENOMIC DNA]</scope>
    <source>
        <strain evidence="4">NIES 3700</strain>
    </source>
</reference>
<name>A0A9W7A380_9STRA</name>
<organism evidence="3 4">
    <name type="scientific">Triparma laevis f. longispina</name>
    <dbReference type="NCBI Taxonomy" id="1714387"/>
    <lineage>
        <taxon>Eukaryota</taxon>
        <taxon>Sar</taxon>
        <taxon>Stramenopiles</taxon>
        <taxon>Ochrophyta</taxon>
        <taxon>Bolidophyceae</taxon>
        <taxon>Parmales</taxon>
        <taxon>Triparmaceae</taxon>
        <taxon>Triparma</taxon>
    </lineage>
</organism>
<dbReference type="Pfam" id="PF14323">
    <property type="entry name" value="GxGYxYP_C"/>
    <property type="match status" value="1"/>
</dbReference>
<accession>A0A9W7A380</accession>
<keyword evidence="4" id="KW-1185">Reference proteome</keyword>
<dbReference type="PANTHER" id="PTHR37321:SF1">
    <property type="entry name" value="EXPORTED PROTEIN"/>
    <property type="match status" value="1"/>
</dbReference>
<dbReference type="Gene3D" id="3.20.20.490">
    <property type="entry name" value="GxGYxYP glycoside hydrolase, C-terminal domain"/>
    <property type="match status" value="1"/>
</dbReference>
<feature type="chain" id="PRO_5040725961" description="GxGYxYP putative glycoside hydrolase C-terminal domain-containing protein" evidence="1">
    <location>
        <begin position="21"/>
        <end position="536"/>
    </location>
</feature>
<evidence type="ECO:0000313" key="4">
    <source>
        <dbReference type="Proteomes" id="UP001165122"/>
    </source>
</evidence>
<dbReference type="Proteomes" id="UP001165122">
    <property type="component" value="Unassembled WGS sequence"/>
</dbReference>
<dbReference type="InterPro" id="IPR025832">
    <property type="entry name" value="GxGYxYP_C"/>
</dbReference>
<feature type="signal peptide" evidence="1">
    <location>
        <begin position="1"/>
        <end position="20"/>
    </location>
</feature>
<dbReference type="EMBL" id="BRXW01000520">
    <property type="protein sequence ID" value="GMH62666.1"/>
    <property type="molecule type" value="Genomic_DNA"/>
</dbReference>
<evidence type="ECO:0000256" key="1">
    <source>
        <dbReference type="SAM" id="SignalP"/>
    </source>
</evidence>
<evidence type="ECO:0000259" key="2">
    <source>
        <dbReference type="Pfam" id="PF14323"/>
    </source>
</evidence>
<feature type="domain" description="GxGYxYP putative glycoside hydrolase C-terminal" evidence="2">
    <location>
        <begin position="280"/>
        <end position="521"/>
    </location>
</feature>
<keyword evidence="1" id="KW-0732">Signal</keyword>
<dbReference type="InterPro" id="IPR038410">
    <property type="entry name" value="GxGYxYP_C_sf"/>
</dbReference>
<dbReference type="AlphaFoldDB" id="A0A9W7A380"/>
<protein>
    <recommendedName>
        <fullName evidence="2">GxGYxYP putative glycoside hydrolase C-terminal domain-containing protein</fullName>
    </recommendedName>
</protein>
<proteinExistence type="predicted"/>